<feature type="transmembrane region" description="Helical" evidence="2">
    <location>
        <begin position="140"/>
        <end position="162"/>
    </location>
</feature>
<comment type="caution">
    <text evidence="3">The sequence shown here is derived from an EMBL/GenBank/DDBJ whole genome shotgun (WGS) entry which is preliminary data.</text>
</comment>
<evidence type="ECO:0000313" key="3">
    <source>
        <dbReference type="EMBL" id="MCJ8237774.1"/>
    </source>
</evidence>
<dbReference type="RefSeq" id="WP_245135324.1">
    <property type="nucleotide sequence ID" value="NZ_CP128477.1"/>
</dbReference>
<feature type="transmembrane region" description="Helical" evidence="2">
    <location>
        <begin position="198"/>
        <end position="215"/>
    </location>
</feature>
<geneLocation type="plasmid" evidence="3">
    <name>unnamed</name>
</geneLocation>
<keyword evidence="4" id="KW-1185">Reference proteome</keyword>
<keyword evidence="2" id="KW-1133">Transmembrane helix</keyword>
<keyword evidence="2" id="KW-0812">Transmembrane</keyword>
<evidence type="ECO:0000313" key="4">
    <source>
        <dbReference type="Proteomes" id="UP001522662"/>
    </source>
</evidence>
<evidence type="ECO:0000256" key="1">
    <source>
        <dbReference type="SAM" id="MobiDB-lite"/>
    </source>
</evidence>
<feature type="transmembrane region" description="Helical" evidence="2">
    <location>
        <begin position="82"/>
        <end position="100"/>
    </location>
</feature>
<dbReference type="Proteomes" id="UP001522662">
    <property type="component" value="Unassembled WGS sequence"/>
</dbReference>
<feature type="region of interest" description="Disordered" evidence="1">
    <location>
        <begin position="314"/>
        <end position="350"/>
    </location>
</feature>
<feature type="region of interest" description="Disordered" evidence="1">
    <location>
        <begin position="1"/>
        <end position="49"/>
    </location>
</feature>
<feature type="transmembrane region" description="Helical" evidence="2">
    <location>
        <begin position="174"/>
        <end position="191"/>
    </location>
</feature>
<feature type="transmembrane region" description="Helical" evidence="2">
    <location>
        <begin position="112"/>
        <end position="133"/>
    </location>
</feature>
<keyword evidence="3" id="KW-0614">Plasmid</keyword>
<gene>
    <name evidence="3" type="ORF">MKJ03_05495</name>
</gene>
<feature type="transmembrane region" description="Helical" evidence="2">
    <location>
        <begin position="258"/>
        <end position="280"/>
    </location>
</feature>
<protein>
    <submittedName>
        <fullName evidence="3">Uncharacterized protein</fullName>
    </submittedName>
</protein>
<keyword evidence="2" id="KW-0472">Membrane</keyword>
<feature type="transmembrane region" description="Helical" evidence="2">
    <location>
        <begin position="227"/>
        <end position="246"/>
    </location>
</feature>
<reference evidence="3 4" key="1">
    <citation type="submission" date="2022-03" db="EMBL/GenBank/DDBJ databases">
        <title>Rhizobium SSM4.3 sp. nov., isolated from Sediment (Gouqi Island).</title>
        <authorList>
            <person name="Chen G."/>
        </authorList>
    </citation>
    <scope>NUCLEOTIDE SEQUENCE [LARGE SCALE GENOMIC DNA]</scope>
    <source>
        <strain evidence="3 4">SSM4.3</strain>
        <plasmid evidence="3">unnamed</plasmid>
    </source>
</reference>
<proteinExistence type="predicted"/>
<dbReference type="EMBL" id="JALAYX010000001">
    <property type="protein sequence ID" value="MCJ8237774.1"/>
    <property type="molecule type" value="Genomic_DNA"/>
</dbReference>
<sequence length="350" mass="36759">MVTRLAAQGQVTDMKKQKQPHRKTGRNTAGKGRPAKSGPGNPASGSPVLSAEASPVLAAMNGKVPGPGELFRAGVRTRAFKVAFLFFLLGVATVAASLVIPHEFAFFELGYLFTLSIYDLVLAMLGLSVAIGMAGRRSEVLSIALAFVGAVAPMLLFFDPIFHTILQSPLGHELFLIAPVAVMLSGLTLWLPAGMRRFAAPLAAAVVGFSLSLFIGLDDFGIGIKEFASSAVLGALWILMVPGLMLRPFLGAWLTIPARIIGSWLMVIAVIVTVSLYVPFSPDAPPLPDPSLPEDGITLDAPTLLPLDPAFEEGLMDVPDGFDGAPPDSGEPVLDMGDNPLLGGGRNRAP</sequence>
<organism evidence="3 4">
    <name type="scientific">Peteryoungia algae</name>
    <dbReference type="NCBI Taxonomy" id="2919917"/>
    <lineage>
        <taxon>Bacteria</taxon>
        <taxon>Pseudomonadati</taxon>
        <taxon>Pseudomonadota</taxon>
        <taxon>Alphaproteobacteria</taxon>
        <taxon>Hyphomicrobiales</taxon>
        <taxon>Rhizobiaceae</taxon>
        <taxon>Peteryoungia</taxon>
    </lineage>
</organism>
<accession>A0ABT0CX77</accession>
<evidence type="ECO:0000256" key="2">
    <source>
        <dbReference type="SAM" id="Phobius"/>
    </source>
</evidence>
<name>A0ABT0CX77_9HYPH</name>